<dbReference type="Gene3D" id="3.40.50.300">
    <property type="entry name" value="P-loop containing nucleotide triphosphate hydrolases"/>
    <property type="match status" value="1"/>
</dbReference>
<dbReference type="Proteomes" id="UP000887581">
    <property type="component" value="Unplaced"/>
</dbReference>
<dbReference type="InterPro" id="IPR027417">
    <property type="entry name" value="P-loop_NTPase"/>
</dbReference>
<dbReference type="PANTHER" id="PTHR45775">
    <property type="entry name" value="RAD, GEM/KIR FAMILY MEMBER 2, ISOFORM C"/>
    <property type="match status" value="1"/>
</dbReference>
<organism evidence="4 5">
    <name type="scientific">Setaria digitata</name>
    <dbReference type="NCBI Taxonomy" id="48799"/>
    <lineage>
        <taxon>Eukaryota</taxon>
        <taxon>Metazoa</taxon>
        <taxon>Ecdysozoa</taxon>
        <taxon>Nematoda</taxon>
        <taxon>Chromadorea</taxon>
        <taxon>Rhabditida</taxon>
        <taxon>Spirurina</taxon>
        <taxon>Spiruromorpha</taxon>
        <taxon>Filarioidea</taxon>
        <taxon>Setariidae</taxon>
        <taxon>Setaria</taxon>
    </lineage>
</organism>
<evidence type="ECO:0000313" key="5">
    <source>
        <dbReference type="WBParaSite" id="sdigi.contig334.g7529.t1"/>
    </source>
</evidence>
<dbReference type="PROSITE" id="PS51421">
    <property type="entry name" value="RAS"/>
    <property type="match status" value="1"/>
</dbReference>
<dbReference type="Pfam" id="PF00071">
    <property type="entry name" value="Ras"/>
    <property type="match status" value="1"/>
</dbReference>
<protein>
    <submittedName>
        <fullName evidence="5">Uncharacterized protein</fullName>
    </submittedName>
</protein>
<dbReference type="SUPFAM" id="SSF52540">
    <property type="entry name" value="P-loop containing nucleoside triphosphate hydrolases"/>
    <property type="match status" value="1"/>
</dbReference>
<evidence type="ECO:0000256" key="2">
    <source>
        <dbReference type="ARBA" id="ARBA00022553"/>
    </source>
</evidence>
<dbReference type="SMART" id="SM00175">
    <property type="entry name" value="RAB"/>
    <property type="match status" value="1"/>
</dbReference>
<dbReference type="WBParaSite" id="sdigi.contig334.g7529.t1">
    <property type="protein sequence ID" value="sdigi.contig334.g7529.t1"/>
    <property type="gene ID" value="sdigi.contig334.g7529"/>
</dbReference>
<dbReference type="PRINTS" id="PR00449">
    <property type="entry name" value="RASTRNSFRMNG"/>
</dbReference>
<dbReference type="SMART" id="SM00173">
    <property type="entry name" value="RAS"/>
    <property type="match status" value="1"/>
</dbReference>
<feature type="region of interest" description="Disordered" evidence="3">
    <location>
        <begin position="101"/>
        <end position="153"/>
    </location>
</feature>
<dbReference type="PROSITE" id="PS51419">
    <property type="entry name" value="RAB"/>
    <property type="match status" value="1"/>
</dbReference>
<proteinExistence type="inferred from homology"/>
<dbReference type="InterPro" id="IPR001806">
    <property type="entry name" value="Small_GTPase"/>
</dbReference>
<dbReference type="InterPro" id="IPR051641">
    <property type="entry name" value="RGK_GTP-binding_reg"/>
</dbReference>
<name>A0A915PQI6_9BILA</name>
<dbReference type="GO" id="GO:0005246">
    <property type="term" value="F:calcium channel regulator activity"/>
    <property type="evidence" value="ECO:0007669"/>
    <property type="project" value="TreeGrafter"/>
</dbReference>
<reference evidence="5" key="1">
    <citation type="submission" date="2022-11" db="UniProtKB">
        <authorList>
            <consortium name="WormBaseParasite"/>
        </authorList>
    </citation>
    <scope>IDENTIFICATION</scope>
</reference>
<dbReference type="GO" id="GO:0003924">
    <property type="term" value="F:GTPase activity"/>
    <property type="evidence" value="ECO:0007669"/>
    <property type="project" value="InterPro"/>
</dbReference>
<dbReference type="GO" id="GO:0005525">
    <property type="term" value="F:GTP binding"/>
    <property type="evidence" value="ECO:0007669"/>
    <property type="project" value="InterPro"/>
</dbReference>
<evidence type="ECO:0000256" key="3">
    <source>
        <dbReference type="SAM" id="MobiDB-lite"/>
    </source>
</evidence>
<dbReference type="GO" id="GO:0005886">
    <property type="term" value="C:plasma membrane"/>
    <property type="evidence" value="ECO:0007669"/>
    <property type="project" value="TreeGrafter"/>
</dbReference>
<sequence length="400" mass="46024">MHQPLRSQSFKHRPRAVVNVKRHQSDETTQQMKERRRSTPNIFRCSTQYQRHRPLDTARTDVWPKPKTSMVEERFLSLVDPEDYTRVREFNIDEKGTVVSRGDSFRLKSPTSHKREPPQKTDRSVFSNDSNSSNSTLSNSIVPISNDKDEDNQPSTSTAFYKIYVLGSTGVGKTALIGQFMTSDHRNTYATDIEQVDNTVSIIIGNRESELTFYEVDPHNDKSWLDSKADIYLLVYSIDSKSSFKQVMYAVERLRQSTSTRNKPIVMAANKVDLERKRAVSKTDAKNAAMTYGFAHYEVTVALNLNVDDLLVGLIAEIKESLKSDLLDFLDDVKSSKENTDMTAIEEPSEFKAAIRRYSKRRQQEMGGTTRKETNKCTHFKSNLVERLRSWRRLLPNLHH</sequence>
<comment type="similarity">
    <text evidence="1">Belongs to the small GTPase superfamily. RGK family.</text>
</comment>
<evidence type="ECO:0000256" key="1">
    <source>
        <dbReference type="ARBA" id="ARBA00008846"/>
    </source>
</evidence>
<feature type="compositionally biased region" description="Low complexity" evidence="3">
    <location>
        <begin position="124"/>
        <end position="140"/>
    </location>
</feature>
<dbReference type="PANTHER" id="PTHR45775:SF11">
    <property type="entry name" value="GTP-BINDING PROTEIN GEM"/>
    <property type="match status" value="1"/>
</dbReference>
<accession>A0A915PQI6</accession>
<evidence type="ECO:0000313" key="4">
    <source>
        <dbReference type="Proteomes" id="UP000887581"/>
    </source>
</evidence>
<dbReference type="AlphaFoldDB" id="A0A915PQI6"/>
<keyword evidence="4" id="KW-1185">Reference proteome</keyword>
<feature type="compositionally biased region" description="Basic and acidic residues" evidence="3">
    <location>
        <begin position="113"/>
        <end position="123"/>
    </location>
</feature>
<keyword evidence="2" id="KW-0597">Phosphoprotein</keyword>